<gene>
    <name evidence="1" type="ORF">ZT3D7_G4323</name>
</gene>
<sequence length="237" mass="25415">MANHPPPHPPLPLPTIQSALLNSVLSTHASKLRLDYSASILVSNTSLAASLAQWLADEKRDMPHNIVAVSPSSQSESGIPADLAKAASISVVESAPDDVFTHAFAHVEDGSDRDAVLWALKRCFYGLIPKGIAIVSIVTKSSLDAVLRGDRGGAGEELSEGELMGLAERATFEVGKVRLSKREVKIEGEQVDELNAEVEARGGSEEVKDEAWEKARSEGLVVEAWVVVAMRWDLLCA</sequence>
<evidence type="ECO:0000313" key="2">
    <source>
        <dbReference type="Proteomes" id="UP000215127"/>
    </source>
</evidence>
<keyword evidence="2" id="KW-1185">Reference proteome</keyword>
<dbReference type="Proteomes" id="UP000215127">
    <property type="component" value="Chromosome 3"/>
</dbReference>
<reference evidence="1 2" key="1">
    <citation type="submission" date="2016-06" db="EMBL/GenBank/DDBJ databases">
        <authorList>
            <person name="Kjaerup R.B."/>
            <person name="Dalgaard T.S."/>
            <person name="Juul-Madsen H.R."/>
        </authorList>
    </citation>
    <scope>NUCLEOTIDE SEQUENCE [LARGE SCALE GENOMIC DNA]</scope>
</reference>
<evidence type="ECO:0000313" key="1">
    <source>
        <dbReference type="EMBL" id="SMQ49172.1"/>
    </source>
</evidence>
<accession>A0A1X7RP04</accession>
<proteinExistence type="predicted"/>
<protein>
    <submittedName>
        <fullName evidence="1">Uncharacterized protein</fullName>
    </submittedName>
</protein>
<dbReference type="AlphaFoldDB" id="A0A1X7RP04"/>
<name>A0A1X7RP04_ZYMT9</name>
<organism evidence="1 2">
    <name type="scientific">Zymoseptoria tritici (strain ST99CH_3D7)</name>
    <dbReference type="NCBI Taxonomy" id="1276538"/>
    <lineage>
        <taxon>Eukaryota</taxon>
        <taxon>Fungi</taxon>
        <taxon>Dikarya</taxon>
        <taxon>Ascomycota</taxon>
        <taxon>Pezizomycotina</taxon>
        <taxon>Dothideomycetes</taxon>
        <taxon>Dothideomycetidae</taxon>
        <taxon>Mycosphaerellales</taxon>
        <taxon>Mycosphaerellaceae</taxon>
        <taxon>Zymoseptoria</taxon>
    </lineage>
</organism>
<dbReference type="EMBL" id="LT853694">
    <property type="protein sequence ID" value="SMQ49172.1"/>
    <property type="molecule type" value="Genomic_DNA"/>
</dbReference>